<dbReference type="GO" id="GO:0008270">
    <property type="term" value="F:zinc ion binding"/>
    <property type="evidence" value="ECO:0007669"/>
    <property type="project" value="InterPro"/>
</dbReference>
<evidence type="ECO:0000313" key="2">
    <source>
        <dbReference type="EMBL" id="KAJ3126548.1"/>
    </source>
</evidence>
<evidence type="ECO:0000313" key="3">
    <source>
        <dbReference type="Proteomes" id="UP001211907"/>
    </source>
</evidence>
<proteinExistence type="predicted"/>
<dbReference type="Gene3D" id="3.20.20.210">
    <property type="match status" value="1"/>
</dbReference>
<protein>
    <recommendedName>
        <fullName evidence="1">Cobalamin-independent methionine synthase MetE C-terminal/archaeal domain-containing protein</fullName>
    </recommendedName>
</protein>
<dbReference type="AlphaFoldDB" id="A0AAD5XDW6"/>
<sequence length="509" mass="56578">MSNKTTPPPFRAEHMGSLLRPAELLEAREKVRSSGESEAAKEALAGIEKTAISEVVQLQRELGLKAVTSGEFNRTRFWGLMWDEFEGKRTVRLQDAEASMFRLYHPDVVSLIESDRKVMPGDSVIAGAKLSYNPLKSVANLHELKLVQQSLPESEWPNIKLTIITPAWFHMRYKQGKAYSASAYVNDAEYFADVAKLYQAELAALYAAGLRNVQFDDPGMAYFCSKAFRAGWEQDPDNSSTVEELLDAYIQLYNDSLSGVPADMHTGIHLCRGNFINGRFFAEGSYDIIAKKLFENLNVDTFYLEYDDERSGGFEPLKFLPKNKNIVVGLVSTKLRELELKEVLKERVYKAAEFVAAGSGETLDEALLRVSISPQCGFSTHESGYPLTVEDQKKKLALVRQVADEIWGEAKIGKQMLRVPTEVTVATRGFGAGADAGAYRSRTHEATTTVTVAGLHGSLALGLAPFVRAWPTGRRPSPWPTPPTASRRPCVFSLRYPLSLAFYPRLKTG</sequence>
<dbReference type="GO" id="GO:0009086">
    <property type="term" value="P:methionine biosynthetic process"/>
    <property type="evidence" value="ECO:0007669"/>
    <property type="project" value="InterPro"/>
</dbReference>
<name>A0AAD5XDW6_9FUNG</name>
<comment type="caution">
    <text evidence="2">The sequence shown here is derived from an EMBL/GenBank/DDBJ whole genome shotgun (WGS) entry which is preliminary data.</text>
</comment>
<reference evidence="2" key="1">
    <citation type="submission" date="2020-05" db="EMBL/GenBank/DDBJ databases">
        <title>Phylogenomic resolution of chytrid fungi.</title>
        <authorList>
            <person name="Stajich J.E."/>
            <person name="Amses K."/>
            <person name="Simmons R."/>
            <person name="Seto K."/>
            <person name="Myers J."/>
            <person name="Bonds A."/>
            <person name="Quandt C.A."/>
            <person name="Barry K."/>
            <person name="Liu P."/>
            <person name="Grigoriev I."/>
            <person name="Longcore J.E."/>
            <person name="James T.Y."/>
        </authorList>
    </citation>
    <scope>NUCLEOTIDE SEQUENCE</scope>
    <source>
        <strain evidence="2">JEL0513</strain>
    </source>
</reference>
<feature type="domain" description="Cobalamin-independent methionine synthase MetE C-terminal/archaeal" evidence="1">
    <location>
        <begin position="187"/>
        <end position="382"/>
    </location>
</feature>
<organism evidence="2 3">
    <name type="scientific">Physocladia obscura</name>
    <dbReference type="NCBI Taxonomy" id="109957"/>
    <lineage>
        <taxon>Eukaryota</taxon>
        <taxon>Fungi</taxon>
        <taxon>Fungi incertae sedis</taxon>
        <taxon>Chytridiomycota</taxon>
        <taxon>Chytridiomycota incertae sedis</taxon>
        <taxon>Chytridiomycetes</taxon>
        <taxon>Chytridiales</taxon>
        <taxon>Chytriomycetaceae</taxon>
        <taxon>Physocladia</taxon>
    </lineage>
</organism>
<accession>A0AAD5XDW6</accession>
<evidence type="ECO:0000259" key="1">
    <source>
        <dbReference type="Pfam" id="PF01717"/>
    </source>
</evidence>
<dbReference type="PANTHER" id="PTHR43844:SF2">
    <property type="entry name" value="SYNTHASE, VITAMIN-B12 INDEPENDENT, PUTATIVE (AFU_ORTHOLOGUE AFUA_3G12060)-RELATED"/>
    <property type="match status" value="1"/>
</dbReference>
<keyword evidence="3" id="KW-1185">Reference proteome</keyword>
<dbReference type="InterPro" id="IPR038071">
    <property type="entry name" value="UROD/MetE-like_sf"/>
</dbReference>
<dbReference type="InterPro" id="IPR002629">
    <property type="entry name" value="Met_Synth_C/arc"/>
</dbReference>
<dbReference type="CDD" id="cd03311">
    <property type="entry name" value="CIMS_C_terminal_like"/>
    <property type="match status" value="1"/>
</dbReference>
<dbReference type="EMBL" id="JADGJH010000554">
    <property type="protein sequence ID" value="KAJ3126548.1"/>
    <property type="molecule type" value="Genomic_DNA"/>
</dbReference>
<dbReference type="SUPFAM" id="SSF51726">
    <property type="entry name" value="UROD/MetE-like"/>
    <property type="match status" value="1"/>
</dbReference>
<dbReference type="GO" id="GO:0003871">
    <property type="term" value="F:5-methyltetrahydropteroyltriglutamate-homocysteine S-methyltransferase activity"/>
    <property type="evidence" value="ECO:0007669"/>
    <property type="project" value="InterPro"/>
</dbReference>
<dbReference type="PANTHER" id="PTHR43844">
    <property type="entry name" value="METHIONINE SYNTHASE"/>
    <property type="match status" value="1"/>
</dbReference>
<dbReference type="Pfam" id="PF01717">
    <property type="entry name" value="Meth_synt_2"/>
    <property type="match status" value="1"/>
</dbReference>
<gene>
    <name evidence="2" type="ORF">HK100_010205</name>
</gene>
<dbReference type="Proteomes" id="UP001211907">
    <property type="component" value="Unassembled WGS sequence"/>
</dbReference>